<gene>
    <name evidence="2" type="ORF">B9Q12_00605</name>
</gene>
<protein>
    <recommendedName>
        <fullName evidence="1">D-isomer specific 2-hydroxyacid dehydrogenase catalytic domain-containing protein</fullName>
    </recommendedName>
</protein>
<dbReference type="Pfam" id="PF00389">
    <property type="entry name" value="2-Hacid_dh"/>
    <property type="match status" value="1"/>
</dbReference>
<organism evidence="2 3">
    <name type="scientific">Candidatus Marsarchaeota G2 archaeon ECH_B_SAG-G06</name>
    <dbReference type="NCBI Taxonomy" id="1978166"/>
    <lineage>
        <taxon>Archaea</taxon>
        <taxon>Candidatus Marsarchaeota</taxon>
        <taxon>Candidatus Marsarchaeota group 2</taxon>
    </lineage>
</organism>
<dbReference type="InterPro" id="IPR006139">
    <property type="entry name" value="D-isomer_2_OHA_DH_cat_dom"/>
</dbReference>
<evidence type="ECO:0000313" key="3">
    <source>
        <dbReference type="Proteomes" id="UP000240582"/>
    </source>
</evidence>
<name>A0A2R6C3C5_9ARCH</name>
<comment type="caution">
    <text evidence="2">The sequence shown here is derived from an EMBL/GenBank/DDBJ whole genome shotgun (WGS) entry which is preliminary data.</text>
</comment>
<proteinExistence type="predicted"/>
<feature type="domain" description="D-isomer specific 2-hydroxyacid dehydrogenase catalytic" evidence="1">
    <location>
        <begin position="28"/>
        <end position="78"/>
    </location>
</feature>
<dbReference type="Gene3D" id="3.40.50.720">
    <property type="entry name" value="NAD(P)-binding Rossmann-like Domain"/>
    <property type="match status" value="1"/>
</dbReference>
<reference evidence="2 3" key="1">
    <citation type="submission" date="2017-04" db="EMBL/GenBank/DDBJ databases">
        <title>Novel microbial lineages endemic to geothermal iron-oxide mats fill important gaps in the evolutionary history of Archaea.</title>
        <authorList>
            <person name="Jay Z.J."/>
            <person name="Beam J.P."/>
            <person name="Dlakic M."/>
            <person name="Rusch D.B."/>
            <person name="Kozubal M.A."/>
            <person name="Inskeep W.P."/>
        </authorList>
    </citation>
    <scope>NUCLEOTIDE SEQUENCE [LARGE SCALE GENOMIC DNA]</scope>
    <source>
        <strain evidence="2">ECH_B_SAG-G06</strain>
    </source>
</reference>
<evidence type="ECO:0000313" key="2">
    <source>
        <dbReference type="EMBL" id="PSO05354.1"/>
    </source>
</evidence>
<dbReference type="GO" id="GO:0051287">
    <property type="term" value="F:NAD binding"/>
    <property type="evidence" value="ECO:0007669"/>
    <property type="project" value="InterPro"/>
</dbReference>
<dbReference type="EMBL" id="NEXN01000011">
    <property type="protein sequence ID" value="PSO05354.1"/>
    <property type="molecule type" value="Genomic_DNA"/>
</dbReference>
<evidence type="ECO:0000259" key="1">
    <source>
        <dbReference type="Pfam" id="PF00389"/>
    </source>
</evidence>
<accession>A0A2R6C3C5</accession>
<dbReference type="AlphaFoldDB" id="A0A2R6C3C5"/>
<sequence>MIIYSTLKLGETAREVLKEGEVSYDDPSDAEVILAWPTQVTQILDRAPKLKYIQTFSAGVDGLPFDKLPKGVRVFSNAGAY</sequence>
<dbReference type="GO" id="GO:0016616">
    <property type="term" value="F:oxidoreductase activity, acting on the CH-OH group of donors, NAD or NADP as acceptor"/>
    <property type="evidence" value="ECO:0007669"/>
    <property type="project" value="InterPro"/>
</dbReference>
<dbReference type="Proteomes" id="UP000240582">
    <property type="component" value="Unassembled WGS sequence"/>
</dbReference>
<dbReference type="SUPFAM" id="SSF52283">
    <property type="entry name" value="Formate/glycerate dehydrogenase catalytic domain-like"/>
    <property type="match status" value="1"/>
</dbReference>